<dbReference type="Pfam" id="PF03473">
    <property type="entry name" value="MOSC"/>
    <property type="match status" value="1"/>
</dbReference>
<evidence type="ECO:0000313" key="3">
    <source>
        <dbReference type="Proteomes" id="UP000811255"/>
    </source>
</evidence>
<dbReference type="InterPro" id="IPR011037">
    <property type="entry name" value="Pyrv_Knase-like_insert_dom_sf"/>
</dbReference>
<dbReference type="PROSITE" id="PS51340">
    <property type="entry name" value="MOSC"/>
    <property type="match status" value="1"/>
</dbReference>
<reference evidence="2 3" key="1">
    <citation type="submission" date="2021-05" db="EMBL/GenBank/DDBJ databases">
        <title>Croceibacterium sp. LX-88 genome sequence.</title>
        <authorList>
            <person name="Luo X."/>
        </authorList>
    </citation>
    <scope>NUCLEOTIDE SEQUENCE [LARGE SCALE GENOMIC DNA]</scope>
    <source>
        <strain evidence="2 3">LX-88</strain>
    </source>
</reference>
<name>A0ABS5W2T6_9SPHN</name>
<proteinExistence type="predicted"/>
<sequence>MTTGKLAGIARHAQPKGPMETLGVASVTVAEGVRGDFRGARAAMRPGRKRQVTLIEVDGWQSALVEAGASIDWWQSRRNLLVAGLRIPREPGTLVQIGSSLVLEVTSECDPCERMDALHDGLRLAMTPDWRGGFAARVIEDGEVAIGDEVRIL</sequence>
<keyword evidence="3" id="KW-1185">Reference proteome</keyword>
<dbReference type="PANTHER" id="PTHR36930">
    <property type="entry name" value="METAL-SULFUR CLUSTER BIOSYNTHESIS PROTEINS YUAD-RELATED"/>
    <property type="match status" value="1"/>
</dbReference>
<gene>
    <name evidence="2" type="ORF">KK137_04500</name>
</gene>
<dbReference type="RefSeq" id="WP_214534851.1">
    <property type="nucleotide sequence ID" value="NZ_JAHFVK010000001.1"/>
</dbReference>
<evidence type="ECO:0000313" key="2">
    <source>
        <dbReference type="EMBL" id="MBT2133588.1"/>
    </source>
</evidence>
<dbReference type="EMBL" id="JAHFVK010000001">
    <property type="protein sequence ID" value="MBT2133588.1"/>
    <property type="molecule type" value="Genomic_DNA"/>
</dbReference>
<comment type="caution">
    <text evidence="2">The sequence shown here is derived from an EMBL/GenBank/DDBJ whole genome shotgun (WGS) entry which is preliminary data.</text>
</comment>
<dbReference type="Proteomes" id="UP000811255">
    <property type="component" value="Unassembled WGS sequence"/>
</dbReference>
<organism evidence="2 3">
    <name type="scientific">Croceibacterium selenioxidans</name>
    <dbReference type="NCBI Taxonomy" id="2838833"/>
    <lineage>
        <taxon>Bacteria</taxon>
        <taxon>Pseudomonadati</taxon>
        <taxon>Pseudomonadota</taxon>
        <taxon>Alphaproteobacteria</taxon>
        <taxon>Sphingomonadales</taxon>
        <taxon>Erythrobacteraceae</taxon>
        <taxon>Croceibacterium</taxon>
    </lineage>
</organism>
<feature type="domain" description="MOSC" evidence="1">
    <location>
        <begin position="19"/>
        <end position="153"/>
    </location>
</feature>
<dbReference type="Gene3D" id="2.40.33.20">
    <property type="entry name" value="PK beta-barrel domain-like"/>
    <property type="match status" value="1"/>
</dbReference>
<dbReference type="PANTHER" id="PTHR36930:SF1">
    <property type="entry name" value="MOSC DOMAIN-CONTAINING PROTEIN"/>
    <property type="match status" value="1"/>
</dbReference>
<evidence type="ECO:0000259" key="1">
    <source>
        <dbReference type="PROSITE" id="PS51340"/>
    </source>
</evidence>
<protein>
    <submittedName>
        <fullName evidence="2">MOSC domain-containing protein</fullName>
    </submittedName>
</protein>
<dbReference type="InterPro" id="IPR052716">
    <property type="entry name" value="MOSC_domain"/>
</dbReference>
<dbReference type="SUPFAM" id="SSF50800">
    <property type="entry name" value="PK beta-barrel domain-like"/>
    <property type="match status" value="1"/>
</dbReference>
<accession>A0ABS5W2T6</accession>
<dbReference type="InterPro" id="IPR005302">
    <property type="entry name" value="MoCF_Sase_C"/>
</dbReference>